<name>A0A7X0X7Y0_9LIST</name>
<evidence type="ECO:0000313" key="6">
    <source>
        <dbReference type="Proteomes" id="UP000561617"/>
    </source>
</evidence>
<keyword evidence="1" id="KW-0805">Transcription regulation</keyword>
<dbReference type="InterPro" id="IPR000843">
    <property type="entry name" value="HTH_LacI"/>
</dbReference>
<dbReference type="GO" id="GO:0000976">
    <property type="term" value="F:transcription cis-regulatory region binding"/>
    <property type="evidence" value="ECO:0007669"/>
    <property type="project" value="TreeGrafter"/>
</dbReference>
<reference evidence="5 6" key="1">
    <citation type="submission" date="2020-03" db="EMBL/GenBank/DDBJ databases">
        <title>Soil Listeria distribution.</title>
        <authorList>
            <person name="Liao J."/>
            <person name="Wiedmann M."/>
        </authorList>
    </citation>
    <scope>NUCLEOTIDE SEQUENCE [LARGE SCALE GENOMIC DNA]</scope>
    <source>
        <strain evidence="5 6">FSL L7-1554</strain>
    </source>
</reference>
<dbReference type="RefSeq" id="WP_185381218.1">
    <property type="nucleotide sequence ID" value="NZ_JAASTW010000011.1"/>
</dbReference>
<dbReference type="Proteomes" id="UP000561617">
    <property type="component" value="Unassembled WGS sequence"/>
</dbReference>
<dbReference type="Gene3D" id="1.10.260.40">
    <property type="entry name" value="lambda repressor-like DNA-binding domains"/>
    <property type="match status" value="1"/>
</dbReference>
<evidence type="ECO:0000259" key="4">
    <source>
        <dbReference type="PROSITE" id="PS50932"/>
    </source>
</evidence>
<dbReference type="PANTHER" id="PTHR30146">
    <property type="entry name" value="LACI-RELATED TRANSCRIPTIONAL REPRESSOR"/>
    <property type="match status" value="1"/>
</dbReference>
<sequence>MKLEDIARLANVSKSAVSLALNGKTGVSEETRLHILKIVEENNYIPLRNTNKKRQKKSVIRFIACKSPDLITDQYQTLPFFSELLSYLSAEIASYPYDLIISTFDATTILDELAEAEKEQTSAGLILLGTNLGAEEISRVQQVYPKIVILDTHHPHIPANFVSINNFLGGYTAADYLLQLSHKKIGYVMGLPRIKNFEERKNGFFARLKEAKITVSEQHIFHLPAMQIQEDPSVKEAIAQLPELPSAIFCENDYMAISIIKMLQSQSIKVPEQISVLGFDNINESKVITPELTTVHVKKRDIAEQTLALLSKQIKADTKFETRQIQVNTSLIERTSCVPFQN</sequence>
<dbReference type="Pfam" id="PF00356">
    <property type="entry name" value="LacI"/>
    <property type="match status" value="1"/>
</dbReference>
<dbReference type="GO" id="GO:0003700">
    <property type="term" value="F:DNA-binding transcription factor activity"/>
    <property type="evidence" value="ECO:0007669"/>
    <property type="project" value="TreeGrafter"/>
</dbReference>
<protein>
    <submittedName>
        <fullName evidence="5">LacI family transcriptional regulator</fullName>
    </submittedName>
</protein>
<evidence type="ECO:0000256" key="1">
    <source>
        <dbReference type="ARBA" id="ARBA00023015"/>
    </source>
</evidence>
<dbReference type="InterPro" id="IPR046335">
    <property type="entry name" value="LacI/GalR-like_sensor"/>
</dbReference>
<dbReference type="SUPFAM" id="SSF53822">
    <property type="entry name" value="Periplasmic binding protein-like I"/>
    <property type="match status" value="1"/>
</dbReference>
<keyword evidence="2" id="KW-0238">DNA-binding</keyword>
<proteinExistence type="predicted"/>
<dbReference type="SMART" id="SM00354">
    <property type="entry name" value="HTH_LACI"/>
    <property type="match status" value="1"/>
</dbReference>
<dbReference type="Pfam" id="PF13377">
    <property type="entry name" value="Peripla_BP_3"/>
    <property type="match status" value="1"/>
</dbReference>
<gene>
    <name evidence="5" type="ORF">HCJ38_09900</name>
</gene>
<accession>A0A7X0X7Y0</accession>
<dbReference type="CDD" id="cd01392">
    <property type="entry name" value="HTH_LacI"/>
    <property type="match status" value="1"/>
</dbReference>
<feature type="domain" description="HTH lacI-type" evidence="4">
    <location>
        <begin position="1"/>
        <end position="49"/>
    </location>
</feature>
<dbReference type="Gene3D" id="3.40.50.2300">
    <property type="match status" value="2"/>
</dbReference>
<evidence type="ECO:0000256" key="2">
    <source>
        <dbReference type="ARBA" id="ARBA00023125"/>
    </source>
</evidence>
<dbReference type="SUPFAM" id="SSF47413">
    <property type="entry name" value="lambda repressor-like DNA-binding domains"/>
    <property type="match status" value="1"/>
</dbReference>
<organism evidence="5 6">
    <name type="scientific">Listeria immobilis</name>
    <dbReference type="NCBI Taxonomy" id="2713502"/>
    <lineage>
        <taxon>Bacteria</taxon>
        <taxon>Bacillati</taxon>
        <taxon>Bacillota</taxon>
        <taxon>Bacilli</taxon>
        <taxon>Bacillales</taxon>
        <taxon>Listeriaceae</taxon>
        <taxon>Listeria</taxon>
    </lineage>
</organism>
<dbReference type="PANTHER" id="PTHR30146:SF150">
    <property type="entry name" value="ARABINOSE METABOLISM TRANSCRIPTIONAL REPRESSOR"/>
    <property type="match status" value="1"/>
</dbReference>
<dbReference type="InterPro" id="IPR010982">
    <property type="entry name" value="Lambda_DNA-bd_dom_sf"/>
</dbReference>
<keyword evidence="3" id="KW-0804">Transcription</keyword>
<dbReference type="EMBL" id="JAASTW010000011">
    <property type="protein sequence ID" value="MBC1489309.1"/>
    <property type="molecule type" value="Genomic_DNA"/>
</dbReference>
<dbReference type="AlphaFoldDB" id="A0A7X0X7Y0"/>
<dbReference type="PROSITE" id="PS00356">
    <property type="entry name" value="HTH_LACI_1"/>
    <property type="match status" value="1"/>
</dbReference>
<dbReference type="InterPro" id="IPR028082">
    <property type="entry name" value="Peripla_BP_I"/>
</dbReference>
<comment type="caution">
    <text evidence="5">The sequence shown here is derived from an EMBL/GenBank/DDBJ whole genome shotgun (WGS) entry which is preliminary data.</text>
</comment>
<evidence type="ECO:0000256" key="3">
    <source>
        <dbReference type="ARBA" id="ARBA00023163"/>
    </source>
</evidence>
<evidence type="ECO:0000313" key="5">
    <source>
        <dbReference type="EMBL" id="MBC1489309.1"/>
    </source>
</evidence>
<dbReference type="PROSITE" id="PS50932">
    <property type="entry name" value="HTH_LACI_2"/>
    <property type="match status" value="1"/>
</dbReference>